<feature type="transmembrane region" description="Helical" evidence="4">
    <location>
        <begin position="12"/>
        <end position="32"/>
    </location>
</feature>
<keyword evidence="4" id="KW-1133">Transmembrane helix</keyword>
<dbReference type="GO" id="GO:0003677">
    <property type="term" value="F:DNA binding"/>
    <property type="evidence" value="ECO:0007669"/>
    <property type="project" value="UniProtKB-KW"/>
</dbReference>
<feature type="domain" description="HTH luxR-type" evidence="5">
    <location>
        <begin position="425"/>
        <end position="490"/>
    </location>
</feature>
<feature type="transmembrane region" description="Helical" evidence="4">
    <location>
        <begin position="284"/>
        <end position="305"/>
    </location>
</feature>
<keyword evidence="3" id="KW-0804">Transcription</keyword>
<dbReference type="PANTHER" id="PTHR44688:SF16">
    <property type="entry name" value="DNA-BINDING TRANSCRIPTIONAL ACTIVATOR DEVR_DOSR"/>
    <property type="match status" value="1"/>
</dbReference>
<feature type="transmembrane region" description="Helical" evidence="4">
    <location>
        <begin position="52"/>
        <end position="77"/>
    </location>
</feature>
<proteinExistence type="predicted"/>
<evidence type="ECO:0000256" key="1">
    <source>
        <dbReference type="ARBA" id="ARBA00023015"/>
    </source>
</evidence>
<dbReference type="SMART" id="SM00421">
    <property type="entry name" value="HTH_LUXR"/>
    <property type="match status" value="1"/>
</dbReference>
<evidence type="ECO:0000313" key="7">
    <source>
        <dbReference type="Proteomes" id="UP000267368"/>
    </source>
</evidence>
<dbReference type="Pfam" id="PF00196">
    <property type="entry name" value="GerE"/>
    <property type="match status" value="1"/>
</dbReference>
<keyword evidence="7" id="KW-1185">Reference proteome</keyword>
<evidence type="ECO:0000256" key="4">
    <source>
        <dbReference type="SAM" id="Phobius"/>
    </source>
</evidence>
<feature type="transmembrane region" description="Helical" evidence="4">
    <location>
        <begin position="116"/>
        <end position="136"/>
    </location>
</feature>
<feature type="transmembrane region" description="Helical" evidence="4">
    <location>
        <begin position="317"/>
        <end position="334"/>
    </location>
</feature>
<dbReference type="PRINTS" id="PR00038">
    <property type="entry name" value="HTHLUXR"/>
</dbReference>
<comment type="caution">
    <text evidence="6">The sequence shown here is derived from an EMBL/GenBank/DDBJ whole genome shotgun (WGS) entry which is preliminary data.</text>
</comment>
<evidence type="ECO:0000313" key="6">
    <source>
        <dbReference type="EMBL" id="RNL19406.1"/>
    </source>
</evidence>
<evidence type="ECO:0000256" key="3">
    <source>
        <dbReference type="ARBA" id="ARBA00023163"/>
    </source>
</evidence>
<feature type="transmembrane region" description="Helical" evidence="4">
    <location>
        <begin position="143"/>
        <end position="164"/>
    </location>
</feature>
<feature type="transmembrane region" description="Helical" evidence="4">
    <location>
        <begin position="176"/>
        <end position="196"/>
    </location>
</feature>
<evidence type="ECO:0000256" key="2">
    <source>
        <dbReference type="ARBA" id="ARBA00023125"/>
    </source>
</evidence>
<sequence>MSKDFSFLKSLPAHAMPLLVAMCLYVVWFGSIHDTYPWLVALDSYSSKADGLLYSQLVCLARPAGFVIGALAAIASMNRSGSLFTTRSIRAIFLLQLVAHVVSWLGICLFDARWTIAFAVQFSTSFCTSILACLFLRKIEPFGYEFGASAIVCCVLVASLAVFVEKSVPAHTTSMLALAIRGCILCIPLVASFTIIERSALSNAEMRKNPAPERRLHAKFPLPLASHLVLYGFVFGMLHMIGGVVESWSTADFAFALFASVTICVAFSHLFMKKGRRWKVWETIRAVVFPLTIIGFLLVPASLSSNAASTAISSAELLYDMVFVHACLILMRISSARPFAIVAKGILLKNIGAFLGGLFSITGLEGGRLLVGAMHLNMAVLVVGLLAVATFWVGSDQDIDKVWGLRKKLDPKYLYDKSLRQRCETASEQYGLTPRESGILLALSQGKTPSAIAEELVISVHTVRAHIRSIHTKLEVHSLPEIEAKLKSIKIDERQLWK</sequence>
<keyword evidence="2" id="KW-0238">DNA-binding</keyword>
<feature type="transmembrane region" description="Helical" evidence="4">
    <location>
        <begin position="89"/>
        <end position="110"/>
    </location>
</feature>
<name>A0A3N0AE21_9ACTN</name>
<dbReference type="RefSeq" id="WP_123198400.1">
    <property type="nucleotide sequence ID" value="NZ_QICB01000005.1"/>
</dbReference>
<dbReference type="EMBL" id="QICB01000005">
    <property type="protein sequence ID" value="RNL19406.1"/>
    <property type="molecule type" value="Genomic_DNA"/>
</dbReference>
<feature type="transmembrane region" description="Helical" evidence="4">
    <location>
        <begin position="370"/>
        <end position="393"/>
    </location>
</feature>
<dbReference type="AlphaFoldDB" id="A0A3N0AE21"/>
<evidence type="ECO:0000259" key="5">
    <source>
        <dbReference type="PROSITE" id="PS50043"/>
    </source>
</evidence>
<dbReference type="SUPFAM" id="SSF46894">
    <property type="entry name" value="C-terminal effector domain of the bipartite response regulators"/>
    <property type="match status" value="1"/>
</dbReference>
<dbReference type="Gene3D" id="1.10.10.10">
    <property type="entry name" value="Winged helix-like DNA-binding domain superfamily/Winged helix DNA-binding domain"/>
    <property type="match status" value="1"/>
</dbReference>
<feature type="transmembrane region" description="Helical" evidence="4">
    <location>
        <begin position="216"/>
        <end position="241"/>
    </location>
</feature>
<dbReference type="Proteomes" id="UP000267368">
    <property type="component" value="Unassembled WGS sequence"/>
</dbReference>
<gene>
    <name evidence="6" type="ORF">DMP07_06785</name>
</gene>
<reference evidence="7" key="1">
    <citation type="submission" date="2018-05" db="EMBL/GenBank/DDBJ databases">
        <title>Genome Sequencing of selected type strains of the family Eggerthellaceae.</title>
        <authorList>
            <person name="Danylec N."/>
            <person name="Stoll D.A."/>
            <person name="Doetsch A."/>
            <person name="Huch M."/>
        </authorList>
    </citation>
    <scope>NUCLEOTIDE SEQUENCE [LARGE SCALE GENOMIC DNA]</scope>
    <source>
        <strain evidence="7">DSM 17537</strain>
    </source>
</reference>
<keyword evidence="4" id="KW-0812">Transmembrane</keyword>
<dbReference type="PROSITE" id="PS50043">
    <property type="entry name" value="HTH_LUXR_2"/>
    <property type="match status" value="1"/>
</dbReference>
<dbReference type="InterPro" id="IPR000792">
    <property type="entry name" value="Tscrpt_reg_LuxR_C"/>
</dbReference>
<dbReference type="InterPro" id="IPR036388">
    <property type="entry name" value="WH-like_DNA-bd_sf"/>
</dbReference>
<organism evidence="6 7">
    <name type="scientific">Slackia faecicanis</name>
    <dbReference type="NCBI Taxonomy" id="255723"/>
    <lineage>
        <taxon>Bacteria</taxon>
        <taxon>Bacillati</taxon>
        <taxon>Actinomycetota</taxon>
        <taxon>Coriobacteriia</taxon>
        <taxon>Eggerthellales</taxon>
        <taxon>Eggerthellaceae</taxon>
        <taxon>Slackia</taxon>
    </lineage>
</organism>
<dbReference type="GO" id="GO:0006355">
    <property type="term" value="P:regulation of DNA-templated transcription"/>
    <property type="evidence" value="ECO:0007669"/>
    <property type="project" value="InterPro"/>
</dbReference>
<keyword evidence="1" id="KW-0805">Transcription regulation</keyword>
<feature type="transmembrane region" description="Helical" evidence="4">
    <location>
        <begin position="253"/>
        <end position="272"/>
    </location>
</feature>
<dbReference type="CDD" id="cd06170">
    <property type="entry name" value="LuxR_C_like"/>
    <property type="match status" value="1"/>
</dbReference>
<protein>
    <recommendedName>
        <fullName evidence="5">HTH luxR-type domain-containing protein</fullName>
    </recommendedName>
</protein>
<feature type="transmembrane region" description="Helical" evidence="4">
    <location>
        <begin position="346"/>
        <end position="364"/>
    </location>
</feature>
<dbReference type="OrthoDB" id="3177437at2"/>
<dbReference type="PANTHER" id="PTHR44688">
    <property type="entry name" value="DNA-BINDING TRANSCRIPTIONAL ACTIVATOR DEVR_DOSR"/>
    <property type="match status" value="1"/>
</dbReference>
<keyword evidence="4" id="KW-0472">Membrane</keyword>
<accession>A0A3N0AE21</accession>
<dbReference type="InterPro" id="IPR016032">
    <property type="entry name" value="Sig_transdc_resp-reg_C-effctor"/>
</dbReference>